<dbReference type="PIRSF" id="PIRSF006470">
    <property type="entry name" value="DctB"/>
    <property type="match status" value="1"/>
</dbReference>
<dbReference type="GO" id="GO:0055085">
    <property type="term" value="P:transmembrane transport"/>
    <property type="evidence" value="ECO:0007669"/>
    <property type="project" value="InterPro"/>
</dbReference>
<sequence length="330" mass="36576">MKSRLLIAAAMLAATCMTAPAMAADLVIKIGTVVSGDHPENVGAREIERLIEERSGGDIDVRVFTDGQLGNQREMVEQLRSGSLEITWVTTGFFGSWEPVLGTLEIGYLFKDREHAFRAFDGELGEEVAAKVEKHGVELLGYFEAGMRHLTNSKRAVAGPADLQGLKIRTPRSTYHLRTLEMMGANATPMAFNELYTAMEQGVVDGQENPLSNIYNAKFSEVNDYLSLTGHLHLTHMVLYSEDLWKKVSPEHQKIIRQAVLDAAQVQRAKVAADDASLLVELEKEGMTVTRPDRDAFTKAVAPLRADAIEEFGEDAKRWIDMIDATRDIK</sequence>
<dbReference type="PANTHER" id="PTHR33376:SF4">
    <property type="entry name" value="SIALIC ACID-BINDING PERIPLASMIC PROTEIN SIAP"/>
    <property type="match status" value="1"/>
</dbReference>
<dbReference type="RefSeq" id="WP_101535529.1">
    <property type="nucleotide sequence ID" value="NZ_JBFHIU010000029.1"/>
</dbReference>
<dbReference type="Proteomes" id="UP000234881">
    <property type="component" value="Unassembled WGS sequence"/>
</dbReference>
<dbReference type="InterPro" id="IPR038404">
    <property type="entry name" value="TRAP_DctP_sf"/>
</dbReference>
<dbReference type="NCBIfam" id="NF037995">
    <property type="entry name" value="TRAP_S1"/>
    <property type="match status" value="1"/>
</dbReference>
<evidence type="ECO:0000256" key="3">
    <source>
        <dbReference type="ARBA" id="ARBA00022448"/>
    </source>
</evidence>
<dbReference type="PANTHER" id="PTHR33376">
    <property type="match status" value="1"/>
</dbReference>
<dbReference type="CDD" id="cd13672">
    <property type="entry name" value="PBP2_TRAP_Siap"/>
    <property type="match status" value="1"/>
</dbReference>
<name>A0A2N5XLG2_9HYPH</name>
<comment type="caution">
    <text evidence="6">The sequence shown here is derived from an EMBL/GenBank/DDBJ whole genome shotgun (WGS) entry which is preliminary data.</text>
</comment>
<dbReference type="Gene3D" id="3.40.190.170">
    <property type="entry name" value="Bacterial extracellular solute-binding protein, family 7"/>
    <property type="match status" value="1"/>
</dbReference>
<comment type="subcellular location">
    <subcellularLocation>
        <location evidence="1">Cell envelope</location>
    </subcellularLocation>
</comment>
<evidence type="ECO:0000256" key="4">
    <source>
        <dbReference type="ARBA" id="ARBA00022729"/>
    </source>
</evidence>
<proteinExistence type="inferred from homology"/>
<organism evidence="6 7">
    <name type="scientific">Cohaesibacter celericrescens</name>
    <dbReference type="NCBI Taxonomy" id="2067669"/>
    <lineage>
        <taxon>Bacteria</taxon>
        <taxon>Pseudomonadati</taxon>
        <taxon>Pseudomonadota</taxon>
        <taxon>Alphaproteobacteria</taxon>
        <taxon>Hyphomicrobiales</taxon>
        <taxon>Cohaesibacteraceae</taxon>
    </lineage>
</organism>
<dbReference type="InterPro" id="IPR004682">
    <property type="entry name" value="TRAP_DctP"/>
</dbReference>
<dbReference type="GO" id="GO:0030288">
    <property type="term" value="C:outer membrane-bounded periplasmic space"/>
    <property type="evidence" value="ECO:0007669"/>
    <property type="project" value="InterPro"/>
</dbReference>
<comment type="similarity">
    <text evidence="2">Belongs to the bacterial solute-binding protein 7 family.</text>
</comment>
<keyword evidence="7" id="KW-1185">Reference proteome</keyword>
<evidence type="ECO:0000256" key="1">
    <source>
        <dbReference type="ARBA" id="ARBA00004196"/>
    </source>
</evidence>
<feature type="chain" id="PRO_5014678822" evidence="5">
    <location>
        <begin position="24"/>
        <end position="330"/>
    </location>
</feature>
<gene>
    <name evidence="6" type="ORF">C0081_20115</name>
</gene>
<evidence type="ECO:0000313" key="7">
    <source>
        <dbReference type="Proteomes" id="UP000234881"/>
    </source>
</evidence>
<dbReference type="InterPro" id="IPR018389">
    <property type="entry name" value="DctP_fam"/>
</dbReference>
<protein>
    <submittedName>
        <fullName evidence="6">C4-dicarboxylate transporter</fullName>
    </submittedName>
</protein>
<feature type="signal peptide" evidence="5">
    <location>
        <begin position="1"/>
        <end position="23"/>
    </location>
</feature>
<dbReference type="NCBIfam" id="TIGR00787">
    <property type="entry name" value="dctP"/>
    <property type="match status" value="1"/>
</dbReference>
<dbReference type="Pfam" id="PF03480">
    <property type="entry name" value="DctP"/>
    <property type="match status" value="1"/>
</dbReference>
<reference evidence="6 7" key="1">
    <citation type="submission" date="2018-01" db="EMBL/GenBank/DDBJ databases">
        <title>The draft genome sequence of Cohaesibacter sp. H1304.</title>
        <authorList>
            <person name="Wang N.-N."/>
            <person name="Du Z.-J."/>
        </authorList>
    </citation>
    <scope>NUCLEOTIDE SEQUENCE [LARGE SCALE GENOMIC DNA]</scope>
    <source>
        <strain evidence="6 7">H1304</strain>
    </source>
</reference>
<evidence type="ECO:0000256" key="5">
    <source>
        <dbReference type="SAM" id="SignalP"/>
    </source>
</evidence>
<accession>A0A2N5XLG2</accession>
<dbReference type="OrthoDB" id="9803763at2"/>
<dbReference type="AlphaFoldDB" id="A0A2N5XLG2"/>
<keyword evidence="3" id="KW-0813">Transport</keyword>
<evidence type="ECO:0000256" key="2">
    <source>
        <dbReference type="ARBA" id="ARBA00009023"/>
    </source>
</evidence>
<evidence type="ECO:0000313" key="6">
    <source>
        <dbReference type="EMBL" id="PLW75376.1"/>
    </source>
</evidence>
<dbReference type="EMBL" id="PKUQ01000052">
    <property type="protein sequence ID" value="PLW75376.1"/>
    <property type="molecule type" value="Genomic_DNA"/>
</dbReference>
<keyword evidence="4 5" id="KW-0732">Signal</keyword>